<keyword evidence="2" id="KW-1185">Reference proteome</keyword>
<reference evidence="1" key="1">
    <citation type="submission" date="2019-05" db="EMBL/GenBank/DDBJ databases">
        <title>Annotation for the trematode Paragonimus heterotremus.</title>
        <authorList>
            <person name="Choi Y.-J."/>
        </authorList>
    </citation>
    <scope>NUCLEOTIDE SEQUENCE</scope>
    <source>
        <strain evidence="1">LC</strain>
    </source>
</reference>
<evidence type="ECO:0000313" key="1">
    <source>
        <dbReference type="EMBL" id="KAF5396645.1"/>
    </source>
</evidence>
<accession>A0A8J4SJY1</accession>
<dbReference type="Proteomes" id="UP000748531">
    <property type="component" value="Unassembled WGS sequence"/>
</dbReference>
<sequence>MMANCDAIHTEEPLSYDLSTIAMGSVPAKSPLDVLPCEPHDLRTAMPAESILEKLSELPSSDATIQLKEHDKRVIKRVFRPDFTSDDISSPRKKAFTVDEEYPPPLTCMATASVRTSPQTTVAFFLEQPCHLQIKSTIAELRFTM</sequence>
<comment type="caution">
    <text evidence="1">The sequence shown here is derived from an EMBL/GenBank/DDBJ whole genome shotgun (WGS) entry which is preliminary data.</text>
</comment>
<proteinExistence type="predicted"/>
<protein>
    <submittedName>
        <fullName evidence="1">Uncharacterized protein</fullName>
    </submittedName>
</protein>
<evidence type="ECO:0000313" key="2">
    <source>
        <dbReference type="Proteomes" id="UP000748531"/>
    </source>
</evidence>
<name>A0A8J4SJY1_9TREM</name>
<dbReference type="EMBL" id="LUCH01007671">
    <property type="protein sequence ID" value="KAF5396645.1"/>
    <property type="molecule type" value="Genomic_DNA"/>
</dbReference>
<organism evidence="1 2">
    <name type="scientific">Paragonimus heterotremus</name>
    <dbReference type="NCBI Taxonomy" id="100268"/>
    <lineage>
        <taxon>Eukaryota</taxon>
        <taxon>Metazoa</taxon>
        <taxon>Spiralia</taxon>
        <taxon>Lophotrochozoa</taxon>
        <taxon>Platyhelminthes</taxon>
        <taxon>Trematoda</taxon>
        <taxon>Digenea</taxon>
        <taxon>Plagiorchiida</taxon>
        <taxon>Troglotremata</taxon>
        <taxon>Troglotrematidae</taxon>
        <taxon>Paragonimus</taxon>
    </lineage>
</organism>
<gene>
    <name evidence="1" type="ORF">PHET_10117</name>
</gene>
<dbReference type="OrthoDB" id="6311467at2759"/>
<dbReference type="AlphaFoldDB" id="A0A8J4SJY1"/>